<dbReference type="RefSeq" id="WP_008698686.1">
    <property type="nucleotide sequence ID" value="NZ_ANOG01000531.1"/>
</dbReference>
<dbReference type="SMART" id="SM00736">
    <property type="entry name" value="CADG"/>
    <property type="match status" value="1"/>
</dbReference>
<dbReference type="InterPro" id="IPR013783">
    <property type="entry name" value="Ig-like_fold"/>
</dbReference>
<dbReference type="SUPFAM" id="SSF49313">
    <property type="entry name" value="Cadherin-like"/>
    <property type="match status" value="4"/>
</dbReference>
<dbReference type="Proteomes" id="UP000011991">
    <property type="component" value="Unassembled WGS sequence"/>
</dbReference>
<sequence length="557" mass="58139">MGRSTATLHVGTPFIRDLLATDADGDPLTFSLSDAPTGVTVSTGGVLHWTPDTLGDYTFTASASDGQATTTKTFTFTVAAQASNAAPRITSVPNKAALASAIYRYDVNASDAEGDTLVYSLTKKPAGMQINYTSGLIQWIPTASQVGNHEVTVSVNDLRGGVDNQTFVVNVGNVNRPPVIDSNPPAQAIIGKPFAYPIRATDPDGHALTFSIDAGVTTADTNGNFSINSESGLVSWIPDTSGTYRIQINVVDAFGLGTGQIFDVDVLTSLPNNPPRFMNANPPLEIAGGETYSYDFSAIDPDDDALTFSLPEGPSGASINATTGVVTWDTTGVTIGTLAALKVVVSDGAAEATYRYSVRVQPANVAPYFSPEPDDQSLIAGQTMRLDVKAYDVNTGDVIQYSLDSQSQAMGMSIDNFGRITWVTDASDITSSAHPVTVTISDGLLSSTSTLDVTVAADTNGPTIQLIASSDNLTVGDYVDLRVYALDNVAVTERTLTLLSVTQGGVTTVLGQSLSLNAAGQARLDILASHMGTLLFEATAKDAAGNNAIPKQLSLVV</sequence>
<comment type="caution">
    <text evidence="2">The sequence shown here is derived from an EMBL/GenBank/DDBJ whole genome shotgun (WGS) entry which is preliminary data.</text>
</comment>
<evidence type="ECO:0000313" key="3">
    <source>
        <dbReference type="Proteomes" id="UP000011991"/>
    </source>
</evidence>
<dbReference type="Pfam" id="PF17963">
    <property type="entry name" value="Big_9"/>
    <property type="match status" value="1"/>
</dbReference>
<dbReference type="Gene3D" id="2.60.40.10">
    <property type="entry name" value="Immunoglobulins"/>
    <property type="match status" value="5"/>
</dbReference>
<dbReference type="Pfam" id="PF05345">
    <property type="entry name" value="He_PIG"/>
    <property type="match status" value="4"/>
</dbReference>
<gene>
    <name evidence="2" type="ORF">RMSM_03661</name>
</gene>
<feature type="domain" description="Dystroglycan-type cadherin-like" evidence="1">
    <location>
        <begin position="87"/>
        <end position="178"/>
    </location>
</feature>
<dbReference type="InterPro" id="IPR015919">
    <property type="entry name" value="Cadherin-like_sf"/>
</dbReference>
<evidence type="ECO:0000259" key="1">
    <source>
        <dbReference type="SMART" id="SM00736"/>
    </source>
</evidence>
<dbReference type="AlphaFoldDB" id="M5RJC0"/>
<name>M5RJC0_9BACT</name>
<dbReference type="GO" id="GO:0005509">
    <property type="term" value="F:calcium ion binding"/>
    <property type="evidence" value="ECO:0007669"/>
    <property type="project" value="InterPro"/>
</dbReference>
<accession>M5RJC0</accession>
<keyword evidence="3" id="KW-1185">Reference proteome</keyword>
<dbReference type="InterPro" id="IPR006644">
    <property type="entry name" value="Cadg"/>
</dbReference>
<evidence type="ECO:0000313" key="2">
    <source>
        <dbReference type="EMBL" id="EMI19413.1"/>
    </source>
</evidence>
<reference evidence="2 3" key="1">
    <citation type="journal article" date="2013" name="Mar. Genomics">
        <title>Expression of sulfatases in Rhodopirellula baltica and the diversity of sulfatases in the genus Rhodopirellula.</title>
        <authorList>
            <person name="Wegner C.E."/>
            <person name="Richter-Heitmann T."/>
            <person name="Klindworth A."/>
            <person name="Klockow C."/>
            <person name="Richter M."/>
            <person name="Achstetter T."/>
            <person name="Glockner F.O."/>
            <person name="Harder J."/>
        </authorList>
    </citation>
    <scope>NUCLEOTIDE SEQUENCE [LARGE SCALE GENOMIC DNA]</scope>
    <source>
        <strain evidence="2 3">SM1</strain>
    </source>
</reference>
<proteinExistence type="predicted"/>
<dbReference type="GO" id="GO:0016020">
    <property type="term" value="C:membrane"/>
    <property type="evidence" value="ECO:0007669"/>
    <property type="project" value="InterPro"/>
</dbReference>
<dbReference type="EMBL" id="ANOG01000531">
    <property type="protein sequence ID" value="EMI19413.1"/>
    <property type="molecule type" value="Genomic_DNA"/>
</dbReference>
<feature type="non-terminal residue" evidence="2">
    <location>
        <position position="557"/>
    </location>
</feature>
<protein>
    <submittedName>
        <fullName evidence="2">PKD domain containing protein</fullName>
    </submittedName>
</protein>
<organism evidence="2 3">
    <name type="scientific">Rhodopirellula maiorica SM1</name>
    <dbReference type="NCBI Taxonomy" id="1265738"/>
    <lineage>
        <taxon>Bacteria</taxon>
        <taxon>Pseudomonadati</taxon>
        <taxon>Planctomycetota</taxon>
        <taxon>Planctomycetia</taxon>
        <taxon>Pirellulales</taxon>
        <taxon>Pirellulaceae</taxon>
        <taxon>Novipirellula</taxon>
    </lineage>
</organism>